<feature type="binding site" evidence="4">
    <location>
        <begin position="130"/>
        <end position="138"/>
    </location>
    <ligand>
        <name>ATP</name>
        <dbReference type="ChEBI" id="CHEBI:30616"/>
    </ligand>
</feature>
<keyword evidence="7" id="KW-1185">Reference proteome</keyword>
<reference evidence="7" key="1">
    <citation type="submission" date="2010-05" db="EMBL/GenBank/DDBJ databases">
        <title>The complete genome of Truepera radiovictris DSM 17093.</title>
        <authorList>
            <consortium name="US DOE Joint Genome Institute (JGI-PGF)"/>
            <person name="Lucas S."/>
            <person name="Copeland A."/>
            <person name="Lapidus A."/>
            <person name="Glavina del Rio T."/>
            <person name="Dalin E."/>
            <person name="Tice H."/>
            <person name="Bruce D."/>
            <person name="Goodwin L."/>
            <person name="Pitluck S."/>
            <person name="Kyrpides N."/>
            <person name="Mavromatis K."/>
            <person name="Ovchinnikova G."/>
            <person name="Munk A.C."/>
            <person name="Detter J.C."/>
            <person name="Han C."/>
            <person name="Tapia R."/>
            <person name="Land M."/>
            <person name="Hauser L."/>
            <person name="Markowitz V."/>
            <person name="Cheng J.-F."/>
            <person name="Hugenholtz P."/>
            <person name="Woyke T."/>
            <person name="Wu D."/>
            <person name="Tindall B."/>
            <person name="Pomrenke H.G."/>
            <person name="Brambilla E."/>
            <person name="Klenk H.-P."/>
            <person name="Eisen J.A."/>
        </authorList>
    </citation>
    <scope>NUCLEOTIDE SEQUENCE [LARGE SCALE GENOMIC DNA]</scope>
    <source>
        <strain evidence="7">DSM 17093 / CIP 108686 / LMG 22925 / RQ-24</strain>
    </source>
</reference>
<organism evidence="6 7">
    <name type="scientific">Truepera radiovictrix (strain DSM 17093 / CIP 108686 / LMG 22925 / RQ-24)</name>
    <dbReference type="NCBI Taxonomy" id="649638"/>
    <lineage>
        <taxon>Bacteria</taxon>
        <taxon>Thermotogati</taxon>
        <taxon>Deinococcota</taxon>
        <taxon>Deinococci</taxon>
        <taxon>Trueperales</taxon>
        <taxon>Trueperaceae</taxon>
        <taxon>Truepera</taxon>
    </lineage>
</organism>
<evidence type="ECO:0000256" key="2">
    <source>
        <dbReference type="ARBA" id="ARBA00022741"/>
    </source>
</evidence>
<comment type="cofactor">
    <cofactor evidence="5">
        <name>Mg(2+)</name>
        <dbReference type="ChEBI" id="CHEBI:18420"/>
    </cofactor>
</comment>
<sequence>MSSAQREKGRLRRWAKGVRAKLETAALSQRVVQHVLAWPTFGAAQHVLIYLAFGGELELGGLLEAAPHKTFYATRTGSDGALTVHPLGAGGELRRHPYGFLQPPPSAPTPPERIDLAFVPGLAFDPQGHRLGYGKGFYDRLLPQLRPGVAIVGVVPEALVVAQLPAERHDRRVTHLATERGLKPVL</sequence>
<dbReference type="AlphaFoldDB" id="D7CY15"/>
<evidence type="ECO:0000256" key="5">
    <source>
        <dbReference type="RuleBase" id="RU361279"/>
    </source>
</evidence>
<comment type="similarity">
    <text evidence="1 5">Belongs to the 5-formyltetrahydrofolate cyclo-ligase family.</text>
</comment>
<keyword evidence="3 4" id="KW-0067">ATP-binding</keyword>
<gene>
    <name evidence="6" type="ordered locus">Trad_0235</name>
</gene>
<evidence type="ECO:0000313" key="7">
    <source>
        <dbReference type="Proteomes" id="UP000000379"/>
    </source>
</evidence>
<dbReference type="STRING" id="649638.Trad_0235"/>
<dbReference type="InterPro" id="IPR002698">
    <property type="entry name" value="FTHF_cligase"/>
</dbReference>
<proteinExistence type="inferred from homology"/>
<feature type="binding site" evidence="4">
    <location>
        <position position="56"/>
    </location>
    <ligand>
        <name>substrate</name>
    </ligand>
</feature>
<dbReference type="GO" id="GO:0035999">
    <property type="term" value="P:tetrahydrofolate interconversion"/>
    <property type="evidence" value="ECO:0007669"/>
    <property type="project" value="TreeGrafter"/>
</dbReference>
<feature type="binding site" evidence="4">
    <location>
        <begin position="8"/>
        <end position="12"/>
    </location>
    <ligand>
        <name>ATP</name>
        <dbReference type="ChEBI" id="CHEBI:30616"/>
    </ligand>
</feature>
<dbReference type="EC" id="6.3.3.2" evidence="5"/>
<dbReference type="EMBL" id="CP002049">
    <property type="protein sequence ID" value="ADI13375.1"/>
    <property type="molecule type" value="Genomic_DNA"/>
</dbReference>
<evidence type="ECO:0000256" key="4">
    <source>
        <dbReference type="PIRSR" id="PIRSR006806-1"/>
    </source>
</evidence>
<comment type="catalytic activity">
    <reaction evidence="5">
        <text>(6S)-5-formyl-5,6,7,8-tetrahydrofolate + ATP = (6R)-5,10-methenyltetrahydrofolate + ADP + phosphate</text>
        <dbReference type="Rhea" id="RHEA:10488"/>
        <dbReference type="ChEBI" id="CHEBI:30616"/>
        <dbReference type="ChEBI" id="CHEBI:43474"/>
        <dbReference type="ChEBI" id="CHEBI:57455"/>
        <dbReference type="ChEBI" id="CHEBI:57457"/>
        <dbReference type="ChEBI" id="CHEBI:456216"/>
        <dbReference type="EC" id="6.3.3.2"/>
    </reaction>
</comment>
<dbReference type="HOGENOM" id="CLU_066245_1_1_0"/>
<keyword evidence="2 4" id="KW-0547">Nucleotide-binding</keyword>
<dbReference type="Proteomes" id="UP000000379">
    <property type="component" value="Chromosome"/>
</dbReference>
<dbReference type="GO" id="GO:0005524">
    <property type="term" value="F:ATP binding"/>
    <property type="evidence" value="ECO:0007669"/>
    <property type="project" value="UniProtKB-KW"/>
</dbReference>
<dbReference type="GO" id="GO:0046872">
    <property type="term" value="F:metal ion binding"/>
    <property type="evidence" value="ECO:0007669"/>
    <property type="project" value="UniProtKB-KW"/>
</dbReference>
<dbReference type="Gene3D" id="3.40.50.10420">
    <property type="entry name" value="NagB/RpiA/CoA transferase-like"/>
    <property type="match status" value="1"/>
</dbReference>
<evidence type="ECO:0000256" key="1">
    <source>
        <dbReference type="ARBA" id="ARBA00010638"/>
    </source>
</evidence>
<dbReference type="PANTHER" id="PTHR23407:SF1">
    <property type="entry name" value="5-FORMYLTETRAHYDROFOLATE CYCLO-LIGASE"/>
    <property type="match status" value="1"/>
</dbReference>
<keyword evidence="5" id="KW-0460">Magnesium</keyword>
<dbReference type="KEGG" id="tra:Trad_0235"/>
<name>D7CY15_TRURR</name>
<feature type="binding site" evidence="4">
    <location>
        <position position="51"/>
    </location>
    <ligand>
        <name>substrate</name>
    </ligand>
</feature>
<evidence type="ECO:0000256" key="3">
    <source>
        <dbReference type="ARBA" id="ARBA00022840"/>
    </source>
</evidence>
<dbReference type="SUPFAM" id="SSF100950">
    <property type="entry name" value="NagB/RpiA/CoA transferase-like"/>
    <property type="match status" value="1"/>
</dbReference>
<dbReference type="GO" id="GO:0030272">
    <property type="term" value="F:5-formyltetrahydrofolate cyclo-ligase activity"/>
    <property type="evidence" value="ECO:0007669"/>
    <property type="project" value="UniProtKB-EC"/>
</dbReference>
<dbReference type="InterPro" id="IPR024185">
    <property type="entry name" value="FTHF_cligase-like_sf"/>
</dbReference>
<accession>D7CY15</accession>
<keyword evidence="5" id="KW-0479">Metal-binding</keyword>
<dbReference type="GO" id="GO:0009396">
    <property type="term" value="P:folic acid-containing compound biosynthetic process"/>
    <property type="evidence" value="ECO:0007669"/>
    <property type="project" value="TreeGrafter"/>
</dbReference>
<dbReference type="InterPro" id="IPR037171">
    <property type="entry name" value="NagB/RpiA_transferase-like"/>
</dbReference>
<dbReference type="PIRSF" id="PIRSF006806">
    <property type="entry name" value="FTHF_cligase"/>
    <property type="match status" value="1"/>
</dbReference>
<dbReference type="PANTHER" id="PTHR23407">
    <property type="entry name" value="ATPASE INHIBITOR/5-FORMYLTETRAHYDROFOLATE CYCLO-LIGASE"/>
    <property type="match status" value="1"/>
</dbReference>
<dbReference type="Pfam" id="PF01812">
    <property type="entry name" value="5-FTHF_cyc-lig"/>
    <property type="match status" value="1"/>
</dbReference>
<protein>
    <recommendedName>
        <fullName evidence="5">5-formyltetrahydrofolate cyclo-ligase</fullName>
        <ecNumber evidence="5">6.3.3.2</ecNumber>
    </recommendedName>
</protein>
<reference evidence="6 7" key="2">
    <citation type="journal article" date="2011" name="Stand. Genomic Sci.">
        <title>Complete genome sequence of Truepera radiovictrix type strain (RQ-24).</title>
        <authorList>
            <person name="Ivanova N."/>
            <person name="Rohde C."/>
            <person name="Munk C."/>
            <person name="Nolan M."/>
            <person name="Lucas S."/>
            <person name="Del Rio T.G."/>
            <person name="Tice H."/>
            <person name="Deshpande S."/>
            <person name="Cheng J.F."/>
            <person name="Tapia R."/>
            <person name="Han C."/>
            <person name="Goodwin L."/>
            <person name="Pitluck S."/>
            <person name="Liolios K."/>
            <person name="Mavromatis K."/>
            <person name="Mikhailova N."/>
            <person name="Pati A."/>
            <person name="Chen A."/>
            <person name="Palaniappan K."/>
            <person name="Land M."/>
            <person name="Hauser L."/>
            <person name="Chang Y.J."/>
            <person name="Jeffries C.D."/>
            <person name="Brambilla E."/>
            <person name="Rohde M."/>
            <person name="Goker M."/>
            <person name="Tindall B.J."/>
            <person name="Woyke T."/>
            <person name="Bristow J."/>
            <person name="Eisen J.A."/>
            <person name="Markowitz V."/>
            <person name="Hugenholtz P."/>
            <person name="Kyrpides N.C."/>
            <person name="Klenk H.P."/>
            <person name="Lapidus A."/>
        </authorList>
    </citation>
    <scope>NUCLEOTIDE SEQUENCE [LARGE SCALE GENOMIC DNA]</scope>
    <source>
        <strain evidence="7">DSM 17093 / CIP 108686 / LMG 22925 / RQ-24</strain>
    </source>
</reference>
<dbReference type="OrthoDB" id="9801938at2"/>
<evidence type="ECO:0000313" key="6">
    <source>
        <dbReference type="EMBL" id="ADI13375.1"/>
    </source>
</evidence>
<dbReference type="eggNOG" id="COG0212">
    <property type="taxonomic scope" value="Bacteria"/>
</dbReference>
<dbReference type="NCBIfam" id="TIGR02727">
    <property type="entry name" value="MTHFS_bact"/>
    <property type="match status" value="1"/>
</dbReference>